<reference evidence="2 3" key="1">
    <citation type="submission" date="2016-10" db="EMBL/GenBank/DDBJ databases">
        <authorList>
            <person name="de Groot N.N."/>
        </authorList>
    </citation>
    <scope>NUCLEOTIDE SEQUENCE [LARGE SCALE GENOMIC DNA]</scope>
    <source>
        <strain evidence="2 3">CGMCC 1.10210</strain>
    </source>
</reference>
<accession>A0A1I1HVC1</accession>
<sequence length="89" mass="9982">MNERDVTHITSSASRPADKSIDSPEWHVIIGMRNSHTPRTLWMYELVMVTGGIHPVSTVTLQQGNQFAAVALKVHGCPQSQQPMNFRVR</sequence>
<evidence type="ECO:0000313" key="3">
    <source>
        <dbReference type="Proteomes" id="UP000182258"/>
    </source>
</evidence>
<protein>
    <submittedName>
        <fullName evidence="2">Uncharacterized protein</fullName>
    </submittedName>
</protein>
<evidence type="ECO:0000256" key="1">
    <source>
        <dbReference type="SAM" id="MobiDB-lite"/>
    </source>
</evidence>
<dbReference type="Proteomes" id="UP000182258">
    <property type="component" value="Unassembled WGS sequence"/>
</dbReference>
<dbReference type="AlphaFoldDB" id="A0A1I1HVC1"/>
<gene>
    <name evidence="2" type="ORF">SAMN04488059_103233</name>
</gene>
<dbReference type="STRING" id="728005.SAMN04488059_103233"/>
<evidence type="ECO:0000313" key="2">
    <source>
        <dbReference type="EMBL" id="SFC27745.1"/>
    </source>
</evidence>
<name>A0A1I1HVC1_9HYPH</name>
<proteinExistence type="predicted"/>
<dbReference type="EMBL" id="FOMB01000003">
    <property type="protein sequence ID" value="SFC27745.1"/>
    <property type="molecule type" value="Genomic_DNA"/>
</dbReference>
<feature type="region of interest" description="Disordered" evidence="1">
    <location>
        <begin position="1"/>
        <end position="20"/>
    </location>
</feature>
<organism evidence="2 3">
    <name type="scientific">Devosia psychrophila</name>
    <dbReference type="NCBI Taxonomy" id="728005"/>
    <lineage>
        <taxon>Bacteria</taxon>
        <taxon>Pseudomonadati</taxon>
        <taxon>Pseudomonadota</taxon>
        <taxon>Alphaproteobacteria</taxon>
        <taxon>Hyphomicrobiales</taxon>
        <taxon>Devosiaceae</taxon>
        <taxon>Devosia</taxon>
    </lineage>
</organism>
<dbReference type="RefSeq" id="WP_425285332.1">
    <property type="nucleotide sequence ID" value="NZ_FOMB01000003.1"/>
</dbReference>